<evidence type="ECO:0000313" key="3">
    <source>
        <dbReference type="EMBL" id="MBB5867310.1"/>
    </source>
</evidence>
<dbReference type="InterPro" id="IPR013538">
    <property type="entry name" value="ASHA1/2-like_C"/>
</dbReference>
<proteinExistence type="inferred from homology"/>
<gene>
    <name evidence="3" type="ORF">F4553_000689</name>
</gene>
<comment type="caution">
    <text evidence="3">The sequence shown here is derived from an EMBL/GenBank/DDBJ whole genome shotgun (WGS) entry which is preliminary data.</text>
</comment>
<reference evidence="3 4" key="1">
    <citation type="submission" date="2020-08" db="EMBL/GenBank/DDBJ databases">
        <title>Sequencing the genomes of 1000 actinobacteria strains.</title>
        <authorList>
            <person name="Klenk H.-P."/>
        </authorList>
    </citation>
    <scope>NUCLEOTIDE SEQUENCE [LARGE SCALE GENOMIC DNA]</scope>
    <source>
        <strain evidence="3 4">DSM 45362</strain>
    </source>
</reference>
<sequence>MNTGHATVPAVRRERVLTAPPHAVYRAWLDPVILQRWLAPGTMECVRAEVDERIGGRYRIWQNASGQPGGGFDAEILDLVPDRRIIWQWAFVGPDREAGPVFDSRLTVTLDGTPDGGTRLVLLHEHLDALAAAHPDVADQVGNGWESVLDKLDALATA</sequence>
<dbReference type="Pfam" id="PF08327">
    <property type="entry name" value="AHSA1"/>
    <property type="match status" value="1"/>
</dbReference>
<keyword evidence="4" id="KW-1185">Reference proteome</keyword>
<dbReference type="Gene3D" id="3.30.530.20">
    <property type="match status" value="1"/>
</dbReference>
<evidence type="ECO:0000313" key="4">
    <source>
        <dbReference type="Proteomes" id="UP000587527"/>
    </source>
</evidence>
<protein>
    <submittedName>
        <fullName evidence="3">Uncharacterized protein YndB with AHSA1/START domain</fullName>
    </submittedName>
</protein>
<dbReference type="SUPFAM" id="SSF55961">
    <property type="entry name" value="Bet v1-like"/>
    <property type="match status" value="1"/>
</dbReference>
<name>A0A841BKH1_9ACTN</name>
<dbReference type="RefSeq" id="WP_184831885.1">
    <property type="nucleotide sequence ID" value="NZ_JACHMN010000001.1"/>
</dbReference>
<evidence type="ECO:0000259" key="2">
    <source>
        <dbReference type="Pfam" id="PF08327"/>
    </source>
</evidence>
<dbReference type="Proteomes" id="UP000587527">
    <property type="component" value="Unassembled WGS sequence"/>
</dbReference>
<comment type="similarity">
    <text evidence="1">Belongs to the AHA1 family.</text>
</comment>
<feature type="domain" description="Activator of Hsp90 ATPase homologue 1/2-like C-terminal" evidence="2">
    <location>
        <begin position="19"/>
        <end position="155"/>
    </location>
</feature>
<dbReference type="InterPro" id="IPR023393">
    <property type="entry name" value="START-like_dom_sf"/>
</dbReference>
<accession>A0A841BKH1</accession>
<dbReference type="CDD" id="cd07814">
    <property type="entry name" value="SRPBCC_CalC_Aha1-like"/>
    <property type="match status" value="1"/>
</dbReference>
<dbReference type="EMBL" id="JACHMN010000001">
    <property type="protein sequence ID" value="MBB5867310.1"/>
    <property type="molecule type" value="Genomic_DNA"/>
</dbReference>
<organism evidence="3 4">
    <name type="scientific">Allocatelliglobosispora scoriae</name>
    <dbReference type="NCBI Taxonomy" id="643052"/>
    <lineage>
        <taxon>Bacteria</taxon>
        <taxon>Bacillati</taxon>
        <taxon>Actinomycetota</taxon>
        <taxon>Actinomycetes</taxon>
        <taxon>Micromonosporales</taxon>
        <taxon>Micromonosporaceae</taxon>
        <taxon>Allocatelliglobosispora</taxon>
    </lineage>
</organism>
<dbReference type="AlphaFoldDB" id="A0A841BKH1"/>
<evidence type="ECO:0000256" key="1">
    <source>
        <dbReference type="ARBA" id="ARBA00006817"/>
    </source>
</evidence>